<comment type="caution">
    <text evidence="1">The sequence shown here is derived from an EMBL/GenBank/DDBJ whole genome shotgun (WGS) entry which is preliminary data.</text>
</comment>
<organism evidence="1 2">
    <name type="scientific">Candidatus Pullibacteroides excrementavium</name>
    <dbReference type="NCBI Taxonomy" id="2840905"/>
    <lineage>
        <taxon>Bacteria</taxon>
        <taxon>Pseudomonadati</taxon>
        <taxon>Bacteroidota</taxon>
        <taxon>Bacteroidia</taxon>
        <taxon>Bacteroidales</taxon>
        <taxon>Candidatus Pullibacteroides</taxon>
    </lineage>
</organism>
<sequence length="329" mass="36785">MKDLEVRYVKGGLGRNNPARVNLDTGVVEVNANLFRHYSPLQRELVLQHEAGHVYHDTVDNEELADRYALEQVAGTVQYSLRRSVDGLLEILEKANVPEERKKELIISALRIDAERFGNEHAKALLDELKKDSRIANVVDPVSLSVEAVVAIVSAAIALIGLLQQTIFGKRAEWFIGDMGGKKRTQNKINLLQEACDSVGAKAIKLKATSSREDGGELLVYEQLDDDDWVYNEVHTALYPAFKDNNIFSPSFFRSRDKFYKKCSWAKEEIQNYLPTVRSYVRNEFAKQGYSDPNGSGGASSLSIASGSSSLLRYALIGLVLLFIIKKVF</sequence>
<evidence type="ECO:0000313" key="2">
    <source>
        <dbReference type="Proteomes" id="UP000823612"/>
    </source>
</evidence>
<gene>
    <name evidence="1" type="ORF">IAB08_00845</name>
</gene>
<dbReference type="Proteomes" id="UP000823612">
    <property type="component" value="Unassembled WGS sequence"/>
</dbReference>
<evidence type="ECO:0000313" key="1">
    <source>
        <dbReference type="EMBL" id="MBO8431830.1"/>
    </source>
</evidence>
<accession>A0A9D9DTI7</accession>
<name>A0A9D9DTI7_9BACT</name>
<protein>
    <submittedName>
        <fullName evidence="1">Uncharacterized protein</fullName>
    </submittedName>
</protein>
<reference evidence="1" key="1">
    <citation type="submission" date="2020-10" db="EMBL/GenBank/DDBJ databases">
        <authorList>
            <person name="Gilroy R."/>
        </authorList>
    </citation>
    <scope>NUCLEOTIDE SEQUENCE</scope>
    <source>
        <strain evidence="1">2889</strain>
    </source>
</reference>
<proteinExistence type="predicted"/>
<dbReference type="AlphaFoldDB" id="A0A9D9DTI7"/>
<dbReference type="EMBL" id="JADIMZ010000011">
    <property type="protein sequence ID" value="MBO8431830.1"/>
    <property type="molecule type" value="Genomic_DNA"/>
</dbReference>
<reference evidence="1" key="2">
    <citation type="journal article" date="2021" name="PeerJ">
        <title>Extensive microbial diversity within the chicken gut microbiome revealed by metagenomics and culture.</title>
        <authorList>
            <person name="Gilroy R."/>
            <person name="Ravi A."/>
            <person name="Getino M."/>
            <person name="Pursley I."/>
            <person name="Horton D.L."/>
            <person name="Alikhan N.F."/>
            <person name="Baker D."/>
            <person name="Gharbi K."/>
            <person name="Hall N."/>
            <person name="Watson M."/>
            <person name="Adriaenssens E.M."/>
            <person name="Foster-Nyarko E."/>
            <person name="Jarju S."/>
            <person name="Secka A."/>
            <person name="Antonio M."/>
            <person name="Oren A."/>
            <person name="Chaudhuri R.R."/>
            <person name="La Ragione R."/>
            <person name="Hildebrand F."/>
            <person name="Pallen M.J."/>
        </authorList>
    </citation>
    <scope>NUCLEOTIDE SEQUENCE</scope>
    <source>
        <strain evidence="1">2889</strain>
    </source>
</reference>